<gene>
    <name evidence="2" type="ORF">RFH988_LOCUS28558</name>
</gene>
<dbReference type="InterPro" id="IPR001810">
    <property type="entry name" value="F-box_dom"/>
</dbReference>
<reference evidence="2" key="1">
    <citation type="submission" date="2021-02" db="EMBL/GenBank/DDBJ databases">
        <authorList>
            <person name="Nowell W R."/>
        </authorList>
    </citation>
    <scope>NUCLEOTIDE SEQUENCE</scope>
</reference>
<dbReference type="Proteomes" id="UP000663882">
    <property type="component" value="Unassembled WGS sequence"/>
</dbReference>
<organism evidence="2 3">
    <name type="scientific">Rotaria sordida</name>
    <dbReference type="NCBI Taxonomy" id="392033"/>
    <lineage>
        <taxon>Eukaryota</taxon>
        <taxon>Metazoa</taxon>
        <taxon>Spiralia</taxon>
        <taxon>Gnathifera</taxon>
        <taxon>Rotifera</taxon>
        <taxon>Eurotatoria</taxon>
        <taxon>Bdelloidea</taxon>
        <taxon>Philodinida</taxon>
        <taxon>Philodinidae</taxon>
        <taxon>Rotaria</taxon>
    </lineage>
</organism>
<comment type="caution">
    <text evidence="2">The sequence shown here is derived from an EMBL/GenBank/DDBJ whole genome shotgun (WGS) entry which is preliminary data.</text>
</comment>
<dbReference type="AlphaFoldDB" id="A0A815C2Q8"/>
<proteinExistence type="predicted"/>
<dbReference type="EMBL" id="CAJNOO010002552">
    <property type="protein sequence ID" value="CAF1278250.1"/>
    <property type="molecule type" value="Genomic_DNA"/>
</dbReference>
<name>A0A815C2Q8_9BILA</name>
<accession>A0A815C2Q8</accession>
<evidence type="ECO:0000313" key="2">
    <source>
        <dbReference type="EMBL" id="CAF1278250.1"/>
    </source>
</evidence>
<dbReference type="OrthoDB" id="10041683at2759"/>
<dbReference type="PROSITE" id="PS50181">
    <property type="entry name" value="FBOX"/>
    <property type="match status" value="1"/>
</dbReference>
<dbReference type="SUPFAM" id="SSF81383">
    <property type="entry name" value="F-box domain"/>
    <property type="match status" value="1"/>
</dbReference>
<sequence>MDKNTKFEYLPNEIFFEIFDHLDAFEIFTGFTLLNKRMSSILQLIPLHLVISSNYSRRQVNFISSHLTFHAQQVISIQIYDKINKIIDYIYQITILFNSDLCI</sequence>
<feature type="domain" description="F-box" evidence="1">
    <location>
        <begin position="4"/>
        <end position="58"/>
    </location>
</feature>
<protein>
    <recommendedName>
        <fullName evidence="1">F-box domain-containing protein</fullName>
    </recommendedName>
</protein>
<evidence type="ECO:0000313" key="3">
    <source>
        <dbReference type="Proteomes" id="UP000663882"/>
    </source>
</evidence>
<evidence type="ECO:0000259" key="1">
    <source>
        <dbReference type="PROSITE" id="PS50181"/>
    </source>
</evidence>
<dbReference type="InterPro" id="IPR036047">
    <property type="entry name" value="F-box-like_dom_sf"/>
</dbReference>